<protein>
    <recommendedName>
        <fullName evidence="5">Transglutaminase superfamily protein</fullName>
    </recommendedName>
</protein>
<sequence>MLLASLFGLLPILIPFALADDEFERWKQAEQAAFSEFQTSEDRAFIAFLETEWQAFERFKGVSRDQSPKPAVPPRISNSLASTANSAPGKIAVRSSPHDIDNTFFAHDVQGLVLPEVEWPDLSSADGDVLAATWSALSSADHRPALQGLRSLANELALGDWGTLQLCRWQLRDEDSHRRSAYCWFLLNRLGYDLRIGYDGQSVFLLLPASIPVYGNNFVRLGDKPFYIIADADNDEGKSALREIRAYERSSNQSLRDFDLRLEKVMQASGSTRSFLVPAENSSDQTGMALDFDAGRSALLATHPQIDLNWYFSTPPGAPTAASLSNALQPRLSSLAEREAINHLLHFVQSSFQYQTDQEQFGEERYLLAEESLNYGINDCEDRSILLAWLLHDLLNLDVVVLDYPGHVALAVRTPLLPDDAFVVHAGKKYVVLDPTYIGADAGMVMPAVAALSPETFPAQYSRHTN</sequence>
<feature type="signal peptide" evidence="2">
    <location>
        <begin position="1"/>
        <end position="19"/>
    </location>
</feature>
<dbReference type="Gene3D" id="3.10.620.30">
    <property type="match status" value="1"/>
</dbReference>
<name>A0ABP7NK29_9GAMM</name>
<feature type="chain" id="PRO_5045279382" description="Transglutaminase superfamily protein" evidence="2">
    <location>
        <begin position="20"/>
        <end position="466"/>
    </location>
</feature>
<evidence type="ECO:0000256" key="1">
    <source>
        <dbReference type="SAM" id="MobiDB-lite"/>
    </source>
</evidence>
<evidence type="ECO:0008006" key="5">
    <source>
        <dbReference type="Google" id="ProtNLM"/>
    </source>
</evidence>
<evidence type="ECO:0000313" key="3">
    <source>
        <dbReference type="EMBL" id="GAA3947541.1"/>
    </source>
</evidence>
<proteinExistence type="predicted"/>
<feature type="region of interest" description="Disordered" evidence="1">
    <location>
        <begin position="64"/>
        <end position="83"/>
    </location>
</feature>
<keyword evidence="2" id="KW-0732">Signal</keyword>
<comment type="caution">
    <text evidence="3">The sequence shown here is derived from an EMBL/GenBank/DDBJ whole genome shotgun (WGS) entry which is preliminary data.</text>
</comment>
<gene>
    <name evidence="3" type="ORF">GCM10022278_03440</name>
</gene>
<evidence type="ECO:0000313" key="4">
    <source>
        <dbReference type="Proteomes" id="UP001501337"/>
    </source>
</evidence>
<evidence type="ECO:0000256" key="2">
    <source>
        <dbReference type="SAM" id="SignalP"/>
    </source>
</evidence>
<dbReference type="Proteomes" id="UP001501337">
    <property type="component" value="Unassembled WGS sequence"/>
</dbReference>
<organism evidence="3 4">
    <name type="scientific">Allohahella marinimesophila</name>
    <dbReference type="NCBI Taxonomy" id="1054972"/>
    <lineage>
        <taxon>Bacteria</taxon>
        <taxon>Pseudomonadati</taxon>
        <taxon>Pseudomonadota</taxon>
        <taxon>Gammaproteobacteria</taxon>
        <taxon>Oceanospirillales</taxon>
        <taxon>Hahellaceae</taxon>
        <taxon>Allohahella</taxon>
    </lineage>
</organism>
<accession>A0ABP7NK29</accession>
<dbReference type="EMBL" id="BAABBO010000001">
    <property type="protein sequence ID" value="GAA3947541.1"/>
    <property type="molecule type" value="Genomic_DNA"/>
</dbReference>
<reference evidence="4" key="1">
    <citation type="journal article" date="2019" name="Int. J. Syst. Evol. Microbiol.">
        <title>The Global Catalogue of Microorganisms (GCM) 10K type strain sequencing project: providing services to taxonomists for standard genome sequencing and annotation.</title>
        <authorList>
            <consortium name="The Broad Institute Genomics Platform"/>
            <consortium name="The Broad Institute Genome Sequencing Center for Infectious Disease"/>
            <person name="Wu L."/>
            <person name="Ma J."/>
        </authorList>
    </citation>
    <scope>NUCLEOTIDE SEQUENCE [LARGE SCALE GENOMIC DNA]</scope>
    <source>
        <strain evidence="4">JCM 17555</strain>
    </source>
</reference>
<keyword evidence="4" id="KW-1185">Reference proteome</keyword>